<feature type="compositionally biased region" description="Basic and acidic residues" evidence="7">
    <location>
        <begin position="230"/>
        <end position="246"/>
    </location>
</feature>
<proteinExistence type="inferred from homology"/>
<dbReference type="Gene3D" id="3.30.200.20">
    <property type="entry name" value="Phosphorylase Kinase, domain 1"/>
    <property type="match status" value="1"/>
</dbReference>
<dbReference type="KEGG" id="mng:MNEG_12469"/>
<dbReference type="PROSITE" id="PS00108">
    <property type="entry name" value="PROTEIN_KINASE_ST"/>
    <property type="match status" value="1"/>
</dbReference>
<evidence type="ECO:0000259" key="8">
    <source>
        <dbReference type="PROSITE" id="PS50011"/>
    </source>
</evidence>
<dbReference type="Gene3D" id="1.10.510.10">
    <property type="entry name" value="Transferase(Phosphotransferase) domain 1"/>
    <property type="match status" value="1"/>
</dbReference>
<dbReference type="GO" id="GO:0051301">
    <property type="term" value="P:cell division"/>
    <property type="evidence" value="ECO:0007669"/>
    <property type="project" value="UniProtKB-KW"/>
</dbReference>
<feature type="compositionally biased region" description="Gly residues" evidence="7">
    <location>
        <begin position="332"/>
        <end position="348"/>
    </location>
</feature>
<dbReference type="InterPro" id="IPR011009">
    <property type="entry name" value="Kinase-like_dom_sf"/>
</dbReference>
<feature type="compositionally biased region" description="Basic and acidic residues" evidence="7">
    <location>
        <begin position="1"/>
        <end position="43"/>
    </location>
</feature>
<keyword evidence="4" id="KW-0547">Nucleotide-binding</keyword>
<reference evidence="9 10" key="1">
    <citation type="journal article" date="2013" name="BMC Genomics">
        <title>Reconstruction of the lipid metabolism for the microalga Monoraphidium neglectum from its genome sequence reveals characteristics suitable for biofuel production.</title>
        <authorList>
            <person name="Bogen C."/>
            <person name="Al-Dilaimi A."/>
            <person name="Albersmeier A."/>
            <person name="Wichmann J."/>
            <person name="Grundmann M."/>
            <person name="Rupp O."/>
            <person name="Lauersen K.J."/>
            <person name="Blifernez-Klassen O."/>
            <person name="Kalinowski J."/>
            <person name="Goesmann A."/>
            <person name="Mussgnug J.H."/>
            <person name="Kruse O."/>
        </authorList>
    </citation>
    <scope>NUCLEOTIDE SEQUENCE [LARGE SCALE GENOMIC DNA]</scope>
    <source>
        <strain evidence="9 10">SAG 48.87</strain>
    </source>
</reference>
<accession>A0A0D2J6P7</accession>
<gene>
    <name evidence="9" type="ORF">MNEG_12469</name>
</gene>
<evidence type="ECO:0000313" key="10">
    <source>
        <dbReference type="Proteomes" id="UP000054498"/>
    </source>
</evidence>
<dbReference type="InterPro" id="IPR008271">
    <property type="entry name" value="Ser/Thr_kinase_AS"/>
</dbReference>
<keyword evidence="9" id="KW-0131">Cell cycle</keyword>
<keyword evidence="10" id="KW-1185">Reference proteome</keyword>
<dbReference type="GO" id="GO:0005634">
    <property type="term" value="C:nucleus"/>
    <property type="evidence" value="ECO:0007669"/>
    <property type="project" value="TreeGrafter"/>
</dbReference>
<dbReference type="GO" id="GO:0007346">
    <property type="term" value="P:regulation of mitotic cell cycle"/>
    <property type="evidence" value="ECO:0007669"/>
    <property type="project" value="TreeGrafter"/>
</dbReference>
<dbReference type="InterPro" id="IPR000719">
    <property type="entry name" value="Prot_kinase_dom"/>
</dbReference>
<dbReference type="GO" id="GO:0004693">
    <property type="term" value="F:cyclin-dependent protein serine/threonine kinase activity"/>
    <property type="evidence" value="ECO:0007669"/>
    <property type="project" value="UniProtKB-EC"/>
</dbReference>
<evidence type="ECO:0000313" key="9">
    <source>
        <dbReference type="EMBL" id="KIY95492.1"/>
    </source>
</evidence>
<evidence type="ECO:0000256" key="1">
    <source>
        <dbReference type="ARBA" id="ARBA00006485"/>
    </source>
</evidence>
<dbReference type="PANTHER" id="PTHR24056:SF107">
    <property type="entry name" value="CYCLIN-DEPENDENT KINASE 11A-RELATED"/>
    <property type="match status" value="1"/>
</dbReference>
<feature type="compositionally biased region" description="Acidic residues" evidence="7">
    <location>
        <begin position="352"/>
        <end position="364"/>
    </location>
</feature>
<dbReference type="GO" id="GO:0010556">
    <property type="term" value="P:regulation of macromolecule biosynthetic process"/>
    <property type="evidence" value="ECO:0007669"/>
    <property type="project" value="UniProtKB-ARBA"/>
</dbReference>
<protein>
    <submittedName>
        <fullName evidence="9">Cell division cycle 2-like protein</fullName>
        <ecNumber evidence="9">2.7.11.22</ecNumber>
    </submittedName>
</protein>
<name>A0A0D2J6P7_9CHLO</name>
<dbReference type="PROSITE" id="PS50011">
    <property type="entry name" value="PROTEIN_KINASE_DOM"/>
    <property type="match status" value="1"/>
</dbReference>
<dbReference type="InterPro" id="IPR050108">
    <property type="entry name" value="CDK"/>
</dbReference>
<evidence type="ECO:0000256" key="5">
    <source>
        <dbReference type="ARBA" id="ARBA00022777"/>
    </source>
</evidence>
<keyword evidence="3 9" id="KW-0808">Transferase</keyword>
<feature type="compositionally biased region" description="Basic and acidic residues" evidence="7">
    <location>
        <begin position="294"/>
        <end position="303"/>
    </location>
</feature>
<dbReference type="STRING" id="145388.A0A0D2J6P7"/>
<keyword evidence="2" id="KW-0723">Serine/threonine-protein kinase</keyword>
<dbReference type="OrthoDB" id="1732493at2759"/>
<feature type="compositionally biased region" description="Basic and acidic residues" evidence="7">
    <location>
        <begin position="69"/>
        <end position="88"/>
    </location>
</feature>
<dbReference type="GO" id="GO:0005524">
    <property type="term" value="F:ATP binding"/>
    <property type="evidence" value="ECO:0007669"/>
    <property type="project" value="UniProtKB-KW"/>
</dbReference>
<dbReference type="Pfam" id="PF00069">
    <property type="entry name" value="Pkinase"/>
    <property type="match status" value="1"/>
</dbReference>
<dbReference type="FunFam" id="1.10.510.10:FF:000624">
    <property type="entry name" value="Mitogen-activated protein kinase"/>
    <property type="match status" value="1"/>
</dbReference>
<evidence type="ECO:0000256" key="6">
    <source>
        <dbReference type="ARBA" id="ARBA00022840"/>
    </source>
</evidence>
<dbReference type="Proteomes" id="UP000054498">
    <property type="component" value="Unassembled WGS sequence"/>
</dbReference>
<dbReference type="GO" id="GO:0080090">
    <property type="term" value="P:regulation of primary metabolic process"/>
    <property type="evidence" value="ECO:0007669"/>
    <property type="project" value="UniProtKB-ARBA"/>
</dbReference>
<feature type="compositionally biased region" description="Acidic residues" evidence="7">
    <location>
        <begin position="268"/>
        <end position="281"/>
    </location>
</feature>
<evidence type="ECO:0000256" key="2">
    <source>
        <dbReference type="ARBA" id="ARBA00022527"/>
    </source>
</evidence>
<organism evidence="9 10">
    <name type="scientific">Monoraphidium neglectum</name>
    <dbReference type="NCBI Taxonomy" id="145388"/>
    <lineage>
        <taxon>Eukaryota</taxon>
        <taxon>Viridiplantae</taxon>
        <taxon>Chlorophyta</taxon>
        <taxon>core chlorophytes</taxon>
        <taxon>Chlorophyceae</taxon>
        <taxon>CS clade</taxon>
        <taxon>Sphaeropleales</taxon>
        <taxon>Selenastraceae</taxon>
        <taxon>Monoraphidium</taxon>
    </lineage>
</organism>
<feature type="compositionally biased region" description="Basic and acidic residues" evidence="7">
    <location>
        <begin position="208"/>
        <end position="218"/>
    </location>
</feature>
<keyword evidence="5" id="KW-0418">Kinase</keyword>
<evidence type="ECO:0000256" key="3">
    <source>
        <dbReference type="ARBA" id="ARBA00022679"/>
    </source>
</evidence>
<feature type="region of interest" description="Disordered" evidence="7">
    <location>
        <begin position="159"/>
        <end position="416"/>
    </location>
</feature>
<comment type="similarity">
    <text evidence="1">Belongs to the protein kinase superfamily. CMGC Ser/Thr protein kinase family. CDC2/CDKX subfamily.</text>
</comment>
<evidence type="ECO:0000256" key="7">
    <source>
        <dbReference type="SAM" id="MobiDB-lite"/>
    </source>
</evidence>
<dbReference type="EMBL" id="KK103480">
    <property type="protein sequence ID" value="KIY95492.1"/>
    <property type="molecule type" value="Genomic_DNA"/>
</dbReference>
<feature type="compositionally biased region" description="Low complexity" evidence="7">
    <location>
        <begin position="103"/>
        <end position="112"/>
    </location>
</feature>
<dbReference type="SMART" id="SM00220">
    <property type="entry name" value="S_TKc"/>
    <property type="match status" value="1"/>
</dbReference>
<dbReference type="GeneID" id="25729834"/>
<feature type="compositionally biased region" description="Basic and acidic residues" evidence="7">
    <location>
        <begin position="365"/>
        <end position="378"/>
    </location>
</feature>
<dbReference type="FunFam" id="3.30.200.20:FF:000172">
    <property type="entry name" value="cyclin-dependent kinase G-2 isoform X1"/>
    <property type="match status" value="1"/>
</dbReference>
<dbReference type="AlphaFoldDB" id="A0A0D2J6P7"/>
<feature type="compositionally biased region" description="Basic and acidic residues" evidence="7">
    <location>
        <begin position="50"/>
        <end position="63"/>
    </location>
</feature>
<dbReference type="PANTHER" id="PTHR24056">
    <property type="entry name" value="CELL DIVISION PROTEIN KINASE"/>
    <property type="match status" value="1"/>
</dbReference>
<dbReference type="RefSeq" id="XP_013894512.1">
    <property type="nucleotide sequence ID" value="XM_014039058.1"/>
</dbReference>
<feature type="region of interest" description="Disordered" evidence="7">
    <location>
        <begin position="1"/>
        <end position="145"/>
    </location>
</feature>
<dbReference type="EC" id="2.7.11.22" evidence="9"/>
<feature type="compositionally biased region" description="Gly residues" evidence="7">
    <location>
        <begin position="379"/>
        <end position="388"/>
    </location>
</feature>
<keyword evidence="6" id="KW-0067">ATP-binding</keyword>
<feature type="compositionally biased region" description="Gly residues" evidence="7">
    <location>
        <begin position="89"/>
        <end position="102"/>
    </location>
</feature>
<sequence>MADRSQHRSESRGRDDRRSDSRGRDSRDGGERERDRDRERDRGGGGGSGERVRRDARDRDGSRDGGVQDGRRERAPEGERERERRRPAGGDGSSAGGGGGSGSAQPRPASAGKQLTPTKPPVPGGAAARSSAGGGGAGPAALFGGAGVSNLLKSAIEDARRRAARQDGGGSSPEEGEAADGDGGGGDGAPGAKRRRHSPITWASPKRRAGESAHDGARPPRRPPSTEGLSLRDRVAAEAAEFRRLQGEAAADDDDGGEVPLKSSPSLDDIEHDYGGDDDDAAASQPPSTRRGNRGTDERRPAGSEEVAGDGGGGGGGKRSRWLIEDEEEGGGGKARPGGGAQATGRRGGGAEEGEAAGDDEDEIMRELNRREREELERGGGGGGGGNASGASTPGSETPGRAGPGALTPGRAGNGDAAALLGGAGAPSEIERELEGRPFEKSMLEECRSVEEYEKLNRISEGTYGVVFRAREKKTGHIFALKKIKLERFNDGFPQTSIREINVLLSLHHPNIVNVTEVVVGPGSGVFMVMEFVEHDVKQLLDQELKKNPLSTAQAKCLMQQLLRGIAYLHEHWVLHRDLKTSNLLYGNDGTLKICDFGLARQFGSPLRPYTPMVVTLWYRSIEKLLGEERYSTPLDMWAVGCIMAELLSGKPLFQGQGEMDQIKQIFAMLGTPNSEDWPGWDQLPYFKTFKGGPL</sequence>
<evidence type="ECO:0000256" key="4">
    <source>
        <dbReference type="ARBA" id="ARBA00022741"/>
    </source>
</evidence>
<keyword evidence="9" id="KW-0132">Cell division</keyword>
<dbReference type="SUPFAM" id="SSF56112">
    <property type="entry name" value="Protein kinase-like (PK-like)"/>
    <property type="match status" value="1"/>
</dbReference>
<feature type="domain" description="Protein kinase" evidence="8">
    <location>
        <begin position="453"/>
        <end position="695"/>
    </location>
</feature>